<keyword evidence="9" id="KW-1185">Reference proteome</keyword>
<dbReference type="InterPro" id="IPR001525">
    <property type="entry name" value="C5_MeTfrase"/>
</dbReference>
<keyword evidence="5" id="KW-0680">Restriction system</keyword>
<dbReference type="EC" id="2.1.1.37" evidence="1"/>
<dbReference type="GO" id="GO:0009307">
    <property type="term" value="P:DNA restriction-modification system"/>
    <property type="evidence" value="ECO:0007669"/>
    <property type="project" value="UniProtKB-KW"/>
</dbReference>
<dbReference type="Gene3D" id="3.40.50.150">
    <property type="entry name" value="Vaccinia Virus protein VP39"/>
    <property type="match status" value="1"/>
</dbReference>
<evidence type="ECO:0000256" key="7">
    <source>
        <dbReference type="RuleBase" id="RU000416"/>
    </source>
</evidence>
<evidence type="ECO:0000256" key="1">
    <source>
        <dbReference type="ARBA" id="ARBA00011975"/>
    </source>
</evidence>
<dbReference type="GO" id="GO:0003886">
    <property type="term" value="F:DNA (cytosine-5-)-methyltransferase activity"/>
    <property type="evidence" value="ECO:0007669"/>
    <property type="project" value="UniProtKB-EC"/>
</dbReference>
<dbReference type="InterPro" id="IPR029063">
    <property type="entry name" value="SAM-dependent_MTases_sf"/>
</dbReference>
<keyword evidence="3 6" id="KW-0808">Transferase</keyword>
<feature type="active site" evidence="6">
    <location>
        <position position="93"/>
    </location>
</feature>
<evidence type="ECO:0000256" key="6">
    <source>
        <dbReference type="PROSITE-ProRule" id="PRU01016"/>
    </source>
</evidence>
<dbReference type="NCBIfam" id="TIGR00675">
    <property type="entry name" value="dcm"/>
    <property type="match status" value="1"/>
</dbReference>
<dbReference type="Pfam" id="PF00145">
    <property type="entry name" value="DNA_methylase"/>
    <property type="match status" value="1"/>
</dbReference>
<reference evidence="8 9" key="1">
    <citation type="submission" date="2016-02" db="EMBL/GenBank/DDBJ databases">
        <title>Genome sequence of Tissierella creatinophila DSM 6911.</title>
        <authorList>
            <person name="Poehlein A."/>
            <person name="Daniel R."/>
        </authorList>
    </citation>
    <scope>NUCLEOTIDE SEQUENCE [LARGE SCALE GENOMIC DNA]</scope>
    <source>
        <strain evidence="8 9">DSM 6911</strain>
    </source>
</reference>
<name>A0A1U7M589_TISCR</name>
<dbReference type="PRINTS" id="PR00105">
    <property type="entry name" value="C5METTRFRASE"/>
</dbReference>
<dbReference type="SUPFAM" id="SSF53335">
    <property type="entry name" value="S-adenosyl-L-methionine-dependent methyltransferases"/>
    <property type="match status" value="1"/>
</dbReference>
<gene>
    <name evidence="8" type="primary">hhaIM_4</name>
    <name evidence="8" type="ORF">TICRE_15200</name>
</gene>
<sequence length="422" mass="48998">MDLKVVELFAGVGGFRVGLNHIKRFDEKTGLAIENGDWDFVWANQWEPSTKTQPAFECYIKRFGHKNHSNIDINKVDKKEIPNHTLLVGGFPCQDYSVARSLSNEMGIKGKKGVLWWDIVDVLYEKRPPFILLENVDRLLKSPANQRGRDFAVMLKTLEDLGYIVQWRMINAGEYGMPQRRRRVFIFASLKETKYSQGIIKIEDKEKYLKEDGFFNDIFPVETENVEIEEKSIEEFKDAVDISDNYNSEKFLTTGLFVNNKIINFDVIEKSQEELYTLGEVIKKAEKYQGTSLEEYAIEGKELEKWEYLKGSKRIERTSKSGHKYIFSEGNMSFPDSLDLPSRTMLTSESSVNRSTHIVYDKHLNKNRKITEVEAELLQMFPPNWTNTGMTRRQRYFMMGNALVTGVITKLEDKLKNIIRAD</sequence>
<dbReference type="OrthoDB" id="9813719at2"/>
<evidence type="ECO:0000256" key="4">
    <source>
        <dbReference type="ARBA" id="ARBA00022691"/>
    </source>
</evidence>
<comment type="caution">
    <text evidence="8">The sequence shown here is derived from an EMBL/GenBank/DDBJ whole genome shotgun (WGS) entry which is preliminary data.</text>
</comment>
<keyword evidence="4 6" id="KW-0949">S-adenosyl-L-methionine</keyword>
<evidence type="ECO:0000313" key="9">
    <source>
        <dbReference type="Proteomes" id="UP000186112"/>
    </source>
</evidence>
<dbReference type="Gene3D" id="3.90.120.10">
    <property type="entry name" value="DNA Methylase, subunit A, domain 2"/>
    <property type="match status" value="1"/>
</dbReference>
<evidence type="ECO:0000256" key="5">
    <source>
        <dbReference type="ARBA" id="ARBA00022747"/>
    </source>
</evidence>
<dbReference type="REBASE" id="193479">
    <property type="entry name" value="M.Tcr6911ORF15200P"/>
</dbReference>
<dbReference type="PROSITE" id="PS51679">
    <property type="entry name" value="SAM_MT_C5"/>
    <property type="match status" value="1"/>
</dbReference>
<dbReference type="RefSeq" id="WP_075726730.1">
    <property type="nucleotide sequence ID" value="NZ_LTDM01000025.1"/>
</dbReference>
<dbReference type="GO" id="GO:0032259">
    <property type="term" value="P:methylation"/>
    <property type="evidence" value="ECO:0007669"/>
    <property type="project" value="UniProtKB-KW"/>
</dbReference>
<accession>A0A1U7M589</accession>
<comment type="similarity">
    <text evidence="6 7">Belongs to the class I-like SAM-binding methyltransferase superfamily. C5-methyltransferase family.</text>
</comment>
<dbReference type="PANTHER" id="PTHR46098:SF1">
    <property type="entry name" value="TRNA (CYTOSINE(38)-C(5))-METHYLTRANSFERASE"/>
    <property type="match status" value="1"/>
</dbReference>
<proteinExistence type="inferred from homology"/>
<dbReference type="EMBL" id="LTDM01000025">
    <property type="protein sequence ID" value="OLS02482.1"/>
    <property type="molecule type" value="Genomic_DNA"/>
</dbReference>
<evidence type="ECO:0000256" key="2">
    <source>
        <dbReference type="ARBA" id="ARBA00022603"/>
    </source>
</evidence>
<evidence type="ECO:0000256" key="3">
    <source>
        <dbReference type="ARBA" id="ARBA00022679"/>
    </source>
</evidence>
<dbReference type="PANTHER" id="PTHR46098">
    <property type="entry name" value="TRNA (CYTOSINE(38)-C(5))-METHYLTRANSFERASE"/>
    <property type="match status" value="1"/>
</dbReference>
<keyword evidence="2 6" id="KW-0489">Methyltransferase</keyword>
<dbReference type="AlphaFoldDB" id="A0A1U7M589"/>
<evidence type="ECO:0000313" key="8">
    <source>
        <dbReference type="EMBL" id="OLS02482.1"/>
    </source>
</evidence>
<dbReference type="InterPro" id="IPR050750">
    <property type="entry name" value="C5-MTase"/>
</dbReference>
<dbReference type="Proteomes" id="UP000186112">
    <property type="component" value="Unassembled WGS sequence"/>
</dbReference>
<organism evidence="8 9">
    <name type="scientific">Tissierella creatinophila DSM 6911</name>
    <dbReference type="NCBI Taxonomy" id="1123403"/>
    <lineage>
        <taxon>Bacteria</taxon>
        <taxon>Bacillati</taxon>
        <taxon>Bacillota</taxon>
        <taxon>Tissierellia</taxon>
        <taxon>Tissierellales</taxon>
        <taxon>Tissierellaceae</taxon>
        <taxon>Tissierella</taxon>
    </lineage>
</organism>
<protein>
    <recommendedName>
        <fullName evidence="1">DNA (cytosine-5-)-methyltransferase</fullName>
        <ecNumber evidence="1">2.1.1.37</ecNumber>
    </recommendedName>
</protein>